<accession>A0A6A6UE72</accession>
<evidence type="ECO:0008006" key="3">
    <source>
        <dbReference type="Google" id="ProtNLM"/>
    </source>
</evidence>
<keyword evidence="2" id="KW-1185">Reference proteome</keyword>
<dbReference type="Proteomes" id="UP000799302">
    <property type="component" value="Unassembled WGS sequence"/>
</dbReference>
<gene>
    <name evidence="1" type="ORF">BT63DRAFT_423891</name>
</gene>
<dbReference type="AlphaFoldDB" id="A0A6A6UE72"/>
<organism evidence="1 2">
    <name type="scientific">Microthyrium microscopicum</name>
    <dbReference type="NCBI Taxonomy" id="703497"/>
    <lineage>
        <taxon>Eukaryota</taxon>
        <taxon>Fungi</taxon>
        <taxon>Dikarya</taxon>
        <taxon>Ascomycota</taxon>
        <taxon>Pezizomycotina</taxon>
        <taxon>Dothideomycetes</taxon>
        <taxon>Dothideomycetes incertae sedis</taxon>
        <taxon>Microthyriales</taxon>
        <taxon>Microthyriaceae</taxon>
        <taxon>Microthyrium</taxon>
    </lineage>
</organism>
<dbReference type="OrthoDB" id="524326at2759"/>
<dbReference type="EMBL" id="MU004234">
    <property type="protein sequence ID" value="KAF2669916.1"/>
    <property type="molecule type" value="Genomic_DNA"/>
</dbReference>
<name>A0A6A6UE72_9PEZI</name>
<reference evidence="1" key="1">
    <citation type="journal article" date="2020" name="Stud. Mycol.">
        <title>101 Dothideomycetes genomes: a test case for predicting lifestyles and emergence of pathogens.</title>
        <authorList>
            <person name="Haridas S."/>
            <person name="Albert R."/>
            <person name="Binder M."/>
            <person name="Bloem J."/>
            <person name="Labutti K."/>
            <person name="Salamov A."/>
            <person name="Andreopoulos B."/>
            <person name="Baker S."/>
            <person name="Barry K."/>
            <person name="Bills G."/>
            <person name="Bluhm B."/>
            <person name="Cannon C."/>
            <person name="Castanera R."/>
            <person name="Culley D."/>
            <person name="Daum C."/>
            <person name="Ezra D."/>
            <person name="Gonzalez J."/>
            <person name="Henrissat B."/>
            <person name="Kuo A."/>
            <person name="Liang C."/>
            <person name="Lipzen A."/>
            <person name="Lutzoni F."/>
            <person name="Magnuson J."/>
            <person name="Mondo S."/>
            <person name="Nolan M."/>
            <person name="Ohm R."/>
            <person name="Pangilinan J."/>
            <person name="Park H.-J."/>
            <person name="Ramirez L."/>
            <person name="Alfaro M."/>
            <person name="Sun H."/>
            <person name="Tritt A."/>
            <person name="Yoshinaga Y."/>
            <person name="Zwiers L.-H."/>
            <person name="Turgeon B."/>
            <person name="Goodwin S."/>
            <person name="Spatafora J."/>
            <person name="Crous P."/>
            <person name="Grigoriev I."/>
        </authorList>
    </citation>
    <scope>NUCLEOTIDE SEQUENCE</scope>
    <source>
        <strain evidence="1">CBS 115976</strain>
    </source>
</reference>
<evidence type="ECO:0000313" key="2">
    <source>
        <dbReference type="Proteomes" id="UP000799302"/>
    </source>
</evidence>
<sequence length="138" mass="15024">MDPLSIAVASVSLSVGITTLIKSISSFVSLVRDSRKDLDLVSRELQSLNIALGFLSPENANPNALSIPPTLSEQIAGNLARLNDVVDQLTACLVKQREKRLSSKIHWVISGRDEVARLRNSLEVHKSTLDIVIEVLAL</sequence>
<protein>
    <recommendedName>
        <fullName evidence="3">Fungal N-terminal domain-containing protein</fullName>
    </recommendedName>
</protein>
<evidence type="ECO:0000313" key="1">
    <source>
        <dbReference type="EMBL" id="KAF2669916.1"/>
    </source>
</evidence>
<proteinExistence type="predicted"/>